<evidence type="ECO:0008006" key="4">
    <source>
        <dbReference type="Google" id="ProtNLM"/>
    </source>
</evidence>
<organism evidence="2 3">
    <name type="scientific">Vitis vinifera</name>
    <name type="common">Grape</name>
    <dbReference type="NCBI Taxonomy" id="29760"/>
    <lineage>
        <taxon>Eukaryota</taxon>
        <taxon>Viridiplantae</taxon>
        <taxon>Streptophyta</taxon>
        <taxon>Embryophyta</taxon>
        <taxon>Tracheophyta</taxon>
        <taxon>Spermatophyta</taxon>
        <taxon>Magnoliopsida</taxon>
        <taxon>eudicotyledons</taxon>
        <taxon>Gunneridae</taxon>
        <taxon>Pentapetalae</taxon>
        <taxon>rosids</taxon>
        <taxon>Vitales</taxon>
        <taxon>Vitaceae</taxon>
        <taxon>Viteae</taxon>
        <taxon>Vitis</taxon>
    </lineage>
</organism>
<keyword evidence="1" id="KW-0732">Signal</keyword>
<feature type="chain" id="PRO_5019392509" description="Retrotransposon gag domain-containing protein" evidence="1">
    <location>
        <begin position="20"/>
        <end position="361"/>
    </location>
</feature>
<protein>
    <recommendedName>
        <fullName evidence="4">Retrotransposon gag domain-containing protein</fullName>
    </recommendedName>
</protein>
<sequence length="361" mass="40339">MLVLLASHFPCSSWLGTTALGWDLSSLVETEFRSRGVLPCVKYLPDRVEGRLVRGSDQYSQLGQTSIQRDMDPQYATVDQLAKITDIMASLRDAILGLALPIEFHMPDIERYKGIGCPCIHLQLYSAVMRGHRLYETMMIMLVPLSLSVPPSGVDVSRRELEALRQRSDETVTSFISRWREKIAQIIDKPLERDQISMIMRSLQPRYARHLMGFPQTDFGSLVQAFMASRRASIPIRPIGPTYLHSSPQPVYATRHSRGHLCSSISIKHRLCQGQLDSSHILDAIEQSISEIVDRATRIVFSDNDLSPKRSDHVRPLFIDVAYSSRRVSSVLLGNGSALNVCPSVTTIALGFSPSDFGPST</sequence>
<dbReference type="EMBL" id="QGNW01000121">
    <property type="protein sequence ID" value="RVW94442.1"/>
    <property type="molecule type" value="Genomic_DNA"/>
</dbReference>
<dbReference type="Proteomes" id="UP000288805">
    <property type="component" value="Unassembled WGS sequence"/>
</dbReference>
<comment type="caution">
    <text evidence="2">The sequence shown here is derived from an EMBL/GenBank/DDBJ whole genome shotgun (WGS) entry which is preliminary data.</text>
</comment>
<dbReference type="AlphaFoldDB" id="A0A438ICL0"/>
<reference evidence="2 3" key="1">
    <citation type="journal article" date="2018" name="PLoS Genet.">
        <title>Population sequencing reveals clonal diversity and ancestral inbreeding in the grapevine cultivar Chardonnay.</title>
        <authorList>
            <person name="Roach M.J."/>
            <person name="Johnson D.L."/>
            <person name="Bohlmann J."/>
            <person name="van Vuuren H.J."/>
            <person name="Jones S.J."/>
            <person name="Pretorius I.S."/>
            <person name="Schmidt S.A."/>
            <person name="Borneman A.R."/>
        </authorList>
    </citation>
    <scope>NUCLEOTIDE SEQUENCE [LARGE SCALE GENOMIC DNA]</scope>
    <source>
        <strain evidence="3">cv. Chardonnay</strain>
        <tissue evidence="2">Leaf</tissue>
    </source>
</reference>
<name>A0A438ICL0_VITVI</name>
<evidence type="ECO:0000313" key="3">
    <source>
        <dbReference type="Proteomes" id="UP000288805"/>
    </source>
</evidence>
<evidence type="ECO:0000256" key="1">
    <source>
        <dbReference type="SAM" id="SignalP"/>
    </source>
</evidence>
<evidence type="ECO:0000313" key="2">
    <source>
        <dbReference type="EMBL" id="RVW94442.1"/>
    </source>
</evidence>
<gene>
    <name evidence="2" type="ORF">CK203_035677</name>
</gene>
<feature type="signal peptide" evidence="1">
    <location>
        <begin position="1"/>
        <end position="19"/>
    </location>
</feature>
<accession>A0A438ICL0</accession>
<proteinExistence type="predicted"/>